<gene>
    <name evidence="1" type="ORF">BBI00_01175</name>
</gene>
<sequence length="167" mass="19480">MQEIDSRDSIAIQTYMDELYHQKIKDSIKGFWTYSSYETYVPLWQFGLIFQEGKENDSIYGTYHLIRQGEKQENGWLKGILIKGKITAELYNPKEFPGEKTKIELTGLGEKSYDDMQLEMIKVPERLSYLSETFALSRFGRRQTIIKSGCAYPGHIKRRKTTTTAKK</sequence>
<evidence type="ECO:0000313" key="1">
    <source>
        <dbReference type="EMBL" id="OCA73033.1"/>
    </source>
</evidence>
<protein>
    <submittedName>
        <fullName evidence="1">Uncharacterized protein</fullName>
    </submittedName>
</protein>
<comment type="caution">
    <text evidence="1">The sequence shown here is derived from an EMBL/GenBank/DDBJ whole genome shotgun (WGS) entry which is preliminary data.</text>
</comment>
<proteinExistence type="predicted"/>
<evidence type="ECO:0000313" key="2">
    <source>
        <dbReference type="Proteomes" id="UP000093432"/>
    </source>
</evidence>
<dbReference type="EMBL" id="MAYG01000001">
    <property type="protein sequence ID" value="OCA73033.1"/>
    <property type="molecule type" value="Genomic_DNA"/>
</dbReference>
<accession>A0A1B8ZN56</accession>
<organism evidence="1 2">
    <name type="scientific">Chryseobacterium arthrosphaerae</name>
    <dbReference type="NCBI Taxonomy" id="651561"/>
    <lineage>
        <taxon>Bacteria</taxon>
        <taxon>Pseudomonadati</taxon>
        <taxon>Bacteroidota</taxon>
        <taxon>Flavobacteriia</taxon>
        <taxon>Flavobacteriales</taxon>
        <taxon>Weeksellaceae</taxon>
        <taxon>Chryseobacterium group</taxon>
        <taxon>Chryseobacterium</taxon>
    </lineage>
</organism>
<dbReference type="STRING" id="651561.BBI00_01175"/>
<name>A0A1B8ZN56_9FLAO</name>
<dbReference type="Proteomes" id="UP000093432">
    <property type="component" value="Unassembled WGS sequence"/>
</dbReference>
<reference evidence="2" key="1">
    <citation type="submission" date="2016-07" db="EMBL/GenBank/DDBJ databases">
        <authorList>
            <person name="Florea S."/>
            <person name="Webb J.S."/>
            <person name="Jaromczyk J."/>
            <person name="Schardl C.L."/>
        </authorList>
    </citation>
    <scope>NUCLEOTIDE SEQUENCE [LARGE SCALE GENOMIC DNA]</scope>
    <source>
        <strain evidence="2">CC-VM-7</strain>
    </source>
</reference>
<dbReference type="AlphaFoldDB" id="A0A1B8ZN56"/>